<reference evidence="2" key="1">
    <citation type="journal article" date="2019" name="Int. J. Syst. Evol. Microbiol.">
        <title>The Global Catalogue of Microorganisms (GCM) 10K type strain sequencing project: providing services to taxonomists for standard genome sequencing and annotation.</title>
        <authorList>
            <consortium name="The Broad Institute Genomics Platform"/>
            <consortium name="The Broad Institute Genome Sequencing Center for Infectious Disease"/>
            <person name="Wu L."/>
            <person name="Ma J."/>
        </authorList>
    </citation>
    <scope>NUCLEOTIDE SEQUENCE [LARGE SCALE GENOMIC DNA]</scope>
    <source>
        <strain evidence="2">IBRC-M 10987</strain>
    </source>
</reference>
<dbReference type="Gene3D" id="3.40.630.10">
    <property type="entry name" value="Zn peptidases"/>
    <property type="match status" value="1"/>
</dbReference>
<dbReference type="RefSeq" id="WP_377718991.1">
    <property type="nucleotide sequence ID" value="NZ_JBHSAM010000023.1"/>
</dbReference>
<dbReference type="Gene3D" id="3.30.70.360">
    <property type="match status" value="1"/>
</dbReference>
<sequence length="480" mass="51310">MTNPIAIEISDLIDRKQNLFIGVSDQIWEYAEIRFEEFKSAELLCRTLEQEGFRVEREAAGLETAFVASFGSGAPVIAILGEFDALASLSQRSNEAAYNPVEPGANGHGCGHNLLGAGSLAAAVAVKDYIERHGISGTIRYYGCPAEESGSGKAYMARAGLFGDVDAAFCWHPAGVNAVPHMSTLANLHVHFAFRGKSAHAAAAPHLGRSALDAVELMNVGVNYLREHMIDQARIHYAVTNAGGSAPNVVQADAAVDYLIRAPKASQVLELYERVKDVARGAALMTGTTMSFRIEGGASDLIPNAALERAMQGFMQELELPLYSEDDLTFAQAIFATLSDSDKQSAAMQVGKEAASYLEKQPLARFVAPYREQLMMMPASSDVGDVSWNVPTAQCAAVTWAYATPLHAWQTVAQGQSAYAHKGMLFAGKTMACTAIAALTDGELLARAKAELAERLAGEAYVCPIPDDVQPARRSSQTAS</sequence>
<dbReference type="NCBIfam" id="TIGR01891">
    <property type="entry name" value="amidohydrolases"/>
    <property type="match status" value="1"/>
</dbReference>
<evidence type="ECO:0000313" key="1">
    <source>
        <dbReference type="EMBL" id="MFC4100319.1"/>
    </source>
</evidence>
<dbReference type="InterPro" id="IPR002933">
    <property type="entry name" value="Peptidase_M20"/>
</dbReference>
<dbReference type="EMBL" id="JBHSAM010000023">
    <property type="protein sequence ID" value="MFC4100319.1"/>
    <property type="molecule type" value="Genomic_DNA"/>
</dbReference>
<dbReference type="InterPro" id="IPR052030">
    <property type="entry name" value="Peptidase_M20/M20A_hydrolases"/>
</dbReference>
<keyword evidence="2" id="KW-1185">Reference proteome</keyword>
<protein>
    <submittedName>
        <fullName evidence="1">M20 family metallopeptidase</fullName>
    </submittedName>
</protein>
<dbReference type="CDD" id="cd05673">
    <property type="entry name" value="M20_Acy1L2_AbgB"/>
    <property type="match status" value="1"/>
</dbReference>
<proteinExistence type="predicted"/>
<accession>A0ABV8K2T4</accession>
<organism evidence="1 2">
    <name type="scientific">Paenibacillus xanthanilyticus</name>
    <dbReference type="NCBI Taxonomy" id="1783531"/>
    <lineage>
        <taxon>Bacteria</taxon>
        <taxon>Bacillati</taxon>
        <taxon>Bacillota</taxon>
        <taxon>Bacilli</taxon>
        <taxon>Bacillales</taxon>
        <taxon>Paenibacillaceae</taxon>
        <taxon>Paenibacillus</taxon>
    </lineage>
</organism>
<dbReference type="SUPFAM" id="SSF55031">
    <property type="entry name" value="Bacterial exopeptidase dimerisation domain"/>
    <property type="match status" value="1"/>
</dbReference>
<gene>
    <name evidence="1" type="ORF">ACFOZ8_11745</name>
</gene>
<dbReference type="PANTHER" id="PTHR30575">
    <property type="entry name" value="PEPTIDASE M20"/>
    <property type="match status" value="1"/>
</dbReference>
<dbReference type="InterPro" id="IPR017439">
    <property type="entry name" value="Amidohydrolase"/>
</dbReference>
<dbReference type="PIRSF" id="PIRSF037227">
    <property type="entry name" value="Aminobenzoyl-glu_utiliz_pB"/>
    <property type="match status" value="1"/>
</dbReference>
<comment type="caution">
    <text evidence="1">The sequence shown here is derived from an EMBL/GenBank/DDBJ whole genome shotgun (WGS) entry which is preliminary data.</text>
</comment>
<dbReference type="Proteomes" id="UP001595715">
    <property type="component" value="Unassembled WGS sequence"/>
</dbReference>
<dbReference type="SUPFAM" id="SSF53187">
    <property type="entry name" value="Zn-dependent exopeptidases"/>
    <property type="match status" value="1"/>
</dbReference>
<evidence type="ECO:0000313" key="2">
    <source>
        <dbReference type="Proteomes" id="UP001595715"/>
    </source>
</evidence>
<dbReference type="PANTHER" id="PTHR30575:SF0">
    <property type="entry name" value="XAA-ARG DIPEPTIDASE"/>
    <property type="match status" value="1"/>
</dbReference>
<dbReference type="InterPro" id="IPR017145">
    <property type="entry name" value="Aminobenzoyl-glu_utiliz_pB"/>
</dbReference>
<dbReference type="Pfam" id="PF01546">
    <property type="entry name" value="Peptidase_M20"/>
    <property type="match status" value="1"/>
</dbReference>
<name>A0ABV8K2T4_9BACL</name>
<dbReference type="InterPro" id="IPR036264">
    <property type="entry name" value="Bact_exopeptidase_dim_dom"/>
</dbReference>